<evidence type="ECO:0000313" key="7">
    <source>
        <dbReference type="EMBL" id="KTW28121.1"/>
    </source>
</evidence>
<dbReference type="Proteomes" id="UP000054454">
    <property type="component" value="Unassembled WGS sequence"/>
</dbReference>
<name>A0A0W4ZIC4_PNEC8</name>
<feature type="zinc finger region" description="C3H1-type" evidence="5">
    <location>
        <begin position="195"/>
        <end position="223"/>
    </location>
</feature>
<organism evidence="7 8">
    <name type="scientific">Pneumocystis carinii (strain B80)</name>
    <name type="common">Rat pneumocystis pneumonia agent</name>
    <name type="synonym">Pneumocystis carinii f. sp. carinii</name>
    <dbReference type="NCBI Taxonomy" id="1408658"/>
    <lineage>
        <taxon>Eukaryota</taxon>
        <taxon>Fungi</taxon>
        <taxon>Dikarya</taxon>
        <taxon>Ascomycota</taxon>
        <taxon>Taphrinomycotina</taxon>
        <taxon>Pneumocystomycetes</taxon>
        <taxon>Pneumocystaceae</taxon>
        <taxon>Pneumocystis</taxon>
    </lineage>
</organism>
<feature type="zinc finger region" description="C3H1-type" evidence="5">
    <location>
        <begin position="233"/>
        <end position="261"/>
    </location>
</feature>
<dbReference type="SUPFAM" id="SSF90229">
    <property type="entry name" value="CCCH zinc finger"/>
    <property type="match status" value="2"/>
</dbReference>
<keyword evidence="3 5" id="KW-0863">Zinc-finger</keyword>
<evidence type="ECO:0000259" key="6">
    <source>
        <dbReference type="PROSITE" id="PS50103"/>
    </source>
</evidence>
<sequence length="337" mass="38583">MQLLSTNGTFSKWSTLWDEGWFTVSSRCEHPWMDVPQEKFRDILNKPLKHSYGSQISSSSSSEVLFEESFSFVESKQRAKVLSLKGVSPWLEYDSYNSESINARDVFSSRMLDGVNNLTSIRNENNMGALTSPFSNLSKELNIPTQHKYPTKHQELQTNSAGSSLQKYFCNETNEPSLDAVHSKKSPESSIKTDLYKTELCRNWEENRECRYGLKCQFAHGYSELRNLLRHPKYKTSPCKTFMEIGFCPYGQRCCFSHVKDSIKPKKLDISQPFEKTSFQSSLLLPQLSNSSNLKKHEKSLSLKPPLQIVTDNYISGFTHSFNDITLLDEISPFTLG</sequence>
<dbReference type="InterPro" id="IPR045877">
    <property type="entry name" value="ZFP36-like"/>
</dbReference>
<dbReference type="OrthoDB" id="410307at2759"/>
<gene>
    <name evidence="7" type="ORF">T552_01981</name>
</gene>
<dbReference type="InterPro" id="IPR000571">
    <property type="entry name" value="Znf_CCCH"/>
</dbReference>
<evidence type="ECO:0000256" key="2">
    <source>
        <dbReference type="ARBA" id="ARBA00022737"/>
    </source>
</evidence>
<evidence type="ECO:0000256" key="1">
    <source>
        <dbReference type="ARBA" id="ARBA00022723"/>
    </source>
</evidence>
<dbReference type="PANTHER" id="PTHR12547:SF18">
    <property type="entry name" value="PROTEIN TIS11"/>
    <property type="match status" value="1"/>
</dbReference>
<evidence type="ECO:0000313" key="8">
    <source>
        <dbReference type="Proteomes" id="UP000054454"/>
    </source>
</evidence>
<proteinExistence type="predicted"/>
<dbReference type="InterPro" id="IPR036855">
    <property type="entry name" value="Znf_CCCH_sf"/>
</dbReference>
<dbReference type="PROSITE" id="PS50103">
    <property type="entry name" value="ZF_C3H1"/>
    <property type="match status" value="2"/>
</dbReference>
<dbReference type="AlphaFoldDB" id="A0A0W4ZIC4"/>
<dbReference type="PANTHER" id="PTHR12547">
    <property type="entry name" value="CCCH ZINC FINGER/TIS11-RELATED"/>
    <property type="match status" value="1"/>
</dbReference>
<keyword evidence="8" id="KW-1185">Reference proteome</keyword>
<dbReference type="VEuPathDB" id="FungiDB:T552_01981"/>
<dbReference type="FunFam" id="4.10.1000.10:FF:000002">
    <property type="entry name" value="Zinc finger protein 36, C3H1 type-like 1"/>
    <property type="match status" value="1"/>
</dbReference>
<feature type="domain" description="C3H1-type" evidence="6">
    <location>
        <begin position="233"/>
        <end position="261"/>
    </location>
</feature>
<accession>A0A0W4ZIC4</accession>
<dbReference type="Gene3D" id="4.10.1000.10">
    <property type="entry name" value="Zinc finger, CCCH-type"/>
    <property type="match status" value="2"/>
</dbReference>
<dbReference type="GO" id="GO:0008270">
    <property type="term" value="F:zinc ion binding"/>
    <property type="evidence" value="ECO:0007669"/>
    <property type="project" value="UniProtKB-KW"/>
</dbReference>
<evidence type="ECO:0000256" key="4">
    <source>
        <dbReference type="ARBA" id="ARBA00022833"/>
    </source>
</evidence>
<dbReference type="EMBL" id="LFVZ01000008">
    <property type="protein sequence ID" value="KTW28121.1"/>
    <property type="molecule type" value="Genomic_DNA"/>
</dbReference>
<dbReference type="GO" id="GO:0003729">
    <property type="term" value="F:mRNA binding"/>
    <property type="evidence" value="ECO:0007669"/>
    <property type="project" value="InterPro"/>
</dbReference>
<reference evidence="8" key="1">
    <citation type="journal article" date="2016" name="Nat. Commun.">
        <title>Genome analysis of three Pneumocystis species reveals adaptation mechanisms to life exclusively in mammalian hosts.</title>
        <authorList>
            <person name="Ma L."/>
            <person name="Chen Z."/>
            <person name="Huang D.W."/>
            <person name="Kutty G."/>
            <person name="Ishihara M."/>
            <person name="Wang H."/>
            <person name="Abouelleil A."/>
            <person name="Bishop L."/>
            <person name="Davey E."/>
            <person name="Deng R."/>
            <person name="Deng X."/>
            <person name="Fan L."/>
            <person name="Fantoni G."/>
            <person name="Fitzgerald M."/>
            <person name="Gogineni E."/>
            <person name="Goldberg J.M."/>
            <person name="Handley G."/>
            <person name="Hu X."/>
            <person name="Huber C."/>
            <person name="Jiao X."/>
            <person name="Jones K."/>
            <person name="Levin J.Z."/>
            <person name="Liu Y."/>
            <person name="Macdonald P."/>
            <person name="Melnikov A."/>
            <person name="Raley C."/>
            <person name="Sassi M."/>
            <person name="Sherman B.T."/>
            <person name="Song X."/>
            <person name="Sykes S."/>
            <person name="Tran B."/>
            <person name="Walsh L."/>
            <person name="Xia Y."/>
            <person name="Yang J."/>
            <person name="Young S."/>
            <person name="Zeng Q."/>
            <person name="Zheng X."/>
            <person name="Stephens R."/>
            <person name="Nusbaum C."/>
            <person name="Birren B.W."/>
            <person name="Azadi P."/>
            <person name="Lempicki R.A."/>
            <person name="Cuomo C.A."/>
            <person name="Kovacs J.A."/>
        </authorList>
    </citation>
    <scope>NUCLEOTIDE SEQUENCE [LARGE SCALE GENOMIC DNA]</scope>
    <source>
        <strain evidence="8">B80</strain>
    </source>
</reference>
<comment type="caution">
    <text evidence="7">The sequence shown here is derived from an EMBL/GenBank/DDBJ whole genome shotgun (WGS) entry which is preliminary data.</text>
</comment>
<keyword evidence="1 5" id="KW-0479">Metal-binding</keyword>
<keyword evidence="2" id="KW-0677">Repeat</keyword>
<dbReference type="FunFam" id="4.10.1000.10:FF:000001">
    <property type="entry name" value="zinc finger CCCH domain-containing protein 15-like"/>
    <property type="match status" value="1"/>
</dbReference>
<dbReference type="SMART" id="SM00356">
    <property type="entry name" value="ZnF_C3H1"/>
    <property type="match status" value="2"/>
</dbReference>
<dbReference type="Pfam" id="PF00642">
    <property type="entry name" value="zf-CCCH"/>
    <property type="match status" value="2"/>
</dbReference>
<evidence type="ECO:0000256" key="3">
    <source>
        <dbReference type="ARBA" id="ARBA00022771"/>
    </source>
</evidence>
<evidence type="ECO:0000256" key="5">
    <source>
        <dbReference type="PROSITE-ProRule" id="PRU00723"/>
    </source>
</evidence>
<keyword evidence="4 5" id="KW-0862">Zinc</keyword>
<dbReference type="GeneID" id="28936744"/>
<dbReference type="RefSeq" id="XP_018225830.1">
    <property type="nucleotide sequence ID" value="XM_018370541.1"/>
</dbReference>
<feature type="domain" description="C3H1-type" evidence="6">
    <location>
        <begin position="195"/>
        <end position="223"/>
    </location>
</feature>
<protein>
    <recommendedName>
        <fullName evidence="6">C3H1-type domain-containing protein</fullName>
    </recommendedName>
</protein>